<dbReference type="Pfam" id="PF02775">
    <property type="entry name" value="TPP_enzyme_C"/>
    <property type="match status" value="1"/>
</dbReference>
<dbReference type="PANTHER" id="PTHR18968">
    <property type="entry name" value="THIAMINE PYROPHOSPHATE ENZYMES"/>
    <property type="match status" value="1"/>
</dbReference>
<feature type="domain" description="Thiamine pyrophosphate enzyme central" evidence="5">
    <location>
        <begin position="206"/>
        <end position="342"/>
    </location>
</feature>
<dbReference type="CDD" id="cd07035">
    <property type="entry name" value="TPP_PYR_POX_like"/>
    <property type="match status" value="1"/>
</dbReference>
<dbReference type="GO" id="GO:0000287">
    <property type="term" value="F:magnesium ion binding"/>
    <property type="evidence" value="ECO:0007669"/>
    <property type="project" value="InterPro"/>
</dbReference>
<protein>
    <submittedName>
        <fullName evidence="8">Acetolactate synthase</fullName>
    </submittedName>
</protein>
<dbReference type="GO" id="GO:0003984">
    <property type="term" value="F:acetolactate synthase activity"/>
    <property type="evidence" value="ECO:0007669"/>
    <property type="project" value="TreeGrafter"/>
</dbReference>
<dbReference type="GO" id="GO:0030976">
    <property type="term" value="F:thiamine pyrophosphate binding"/>
    <property type="evidence" value="ECO:0007669"/>
    <property type="project" value="InterPro"/>
</dbReference>
<evidence type="ECO:0000259" key="5">
    <source>
        <dbReference type="Pfam" id="PF00205"/>
    </source>
</evidence>
<evidence type="ECO:0000259" key="6">
    <source>
        <dbReference type="Pfam" id="PF02775"/>
    </source>
</evidence>
<gene>
    <name evidence="8" type="ORF">CQ13_03955</name>
</gene>
<dbReference type="OrthoDB" id="4494979at2"/>
<dbReference type="EMBL" id="LLYA01000112">
    <property type="protein sequence ID" value="KRR27555.1"/>
    <property type="molecule type" value="Genomic_DNA"/>
</dbReference>
<reference evidence="8 9" key="1">
    <citation type="submission" date="2014-03" db="EMBL/GenBank/DDBJ databases">
        <title>Bradyrhizobium valentinum sp. nov., isolated from effective nodules of Lupinus mariae-josephae, a lupine endemic of basic-lime soils in Eastern Spain.</title>
        <authorList>
            <person name="Duran D."/>
            <person name="Rey L."/>
            <person name="Navarro A."/>
            <person name="Busquets A."/>
            <person name="Imperial J."/>
            <person name="Ruiz-Argueso T."/>
        </authorList>
    </citation>
    <scope>NUCLEOTIDE SEQUENCE [LARGE SCALE GENOMIC DNA]</scope>
    <source>
        <strain evidence="8 9">Ro19</strain>
    </source>
</reference>
<dbReference type="InterPro" id="IPR012001">
    <property type="entry name" value="Thiamin_PyroP_enz_TPP-bd_dom"/>
</dbReference>
<dbReference type="RefSeq" id="WP_057843405.1">
    <property type="nucleotide sequence ID" value="NZ_LLYA01000112.1"/>
</dbReference>
<dbReference type="GO" id="GO:0005948">
    <property type="term" value="C:acetolactate synthase complex"/>
    <property type="evidence" value="ECO:0007669"/>
    <property type="project" value="TreeGrafter"/>
</dbReference>
<dbReference type="GO" id="GO:0009099">
    <property type="term" value="P:L-valine biosynthetic process"/>
    <property type="evidence" value="ECO:0007669"/>
    <property type="project" value="TreeGrafter"/>
</dbReference>
<dbReference type="SUPFAM" id="SSF52467">
    <property type="entry name" value="DHS-like NAD/FAD-binding domain"/>
    <property type="match status" value="1"/>
</dbReference>
<dbReference type="AlphaFoldDB" id="A0A0R3NCD9"/>
<dbReference type="GO" id="GO:0050660">
    <property type="term" value="F:flavin adenine dinucleotide binding"/>
    <property type="evidence" value="ECO:0007669"/>
    <property type="project" value="TreeGrafter"/>
</dbReference>
<organism evidence="8 9">
    <name type="scientific">Bradyrhizobium retamae</name>
    <dbReference type="NCBI Taxonomy" id="1300035"/>
    <lineage>
        <taxon>Bacteria</taxon>
        <taxon>Pseudomonadati</taxon>
        <taxon>Pseudomonadota</taxon>
        <taxon>Alphaproteobacteria</taxon>
        <taxon>Hyphomicrobiales</taxon>
        <taxon>Nitrobacteraceae</taxon>
        <taxon>Bradyrhizobium</taxon>
    </lineage>
</organism>
<dbReference type="InterPro" id="IPR000399">
    <property type="entry name" value="TPP-bd_CS"/>
</dbReference>
<comment type="caution">
    <text evidence="8">The sequence shown here is derived from an EMBL/GenBank/DDBJ whole genome shotgun (WGS) entry which is preliminary data.</text>
</comment>
<dbReference type="Pfam" id="PF00205">
    <property type="entry name" value="TPP_enzyme_M"/>
    <property type="match status" value="1"/>
</dbReference>
<dbReference type="InterPro" id="IPR011766">
    <property type="entry name" value="TPP_enzyme_TPP-bd"/>
</dbReference>
<evidence type="ECO:0000313" key="9">
    <source>
        <dbReference type="Proteomes" id="UP000052023"/>
    </source>
</evidence>
<dbReference type="CDD" id="cd00568">
    <property type="entry name" value="TPP_enzymes"/>
    <property type="match status" value="1"/>
</dbReference>
<name>A0A0R3NCD9_9BRAD</name>
<dbReference type="Proteomes" id="UP000052023">
    <property type="component" value="Unassembled WGS sequence"/>
</dbReference>
<dbReference type="Gene3D" id="3.40.50.970">
    <property type="match status" value="2"/>
</dbReference>
<dbReference type="InterPro" id="IPR029035">
    <property type="entry name" value="DHS-like_NAD/FAD-binding_dom"/>
</dbReference>
<dbReference type="PROSITE" id="PS00187">
    <property type="entry name" value="TPP_ENZYMES"/>
    <property type="match status" value="1"/>
</dbReference>
<sequence>MSRNMLNGAQVIVDYLIQEKVPQVFGLCGHGNIQFIDALYERSHDIKTISVHHESVAGFMADVYYRVSGRPTATFTSCGPGSANLPISLANAFLDSVPFLAVTGNVPTSQFNRGAFQEMYRHHQADFPSTVRTICKKVFQPTRGEMVPLAVRQAWKTMTTGRPGPVVLDVPFDVFMESAAEEAPNAIEWNANISSRCGADPEGVVKAVDMLLGADRPAIIVGQGVRYGGAAEELLRLAERLQIPVAASASGLGAIDCNHPLALGLVARAGHYQANHATRQADVLLAMGMRFDDRTSSSWIPGYSFTIPPTRLIHVDIDPEEIGRNYPVALGLMADVRTFLRQVHAELDRRADLAKKLDARKKWLSQIDGYRKEWDKFVAPGFSDDTTPINPQRAALEIDKALPDDAILVSDIGVHHNWLLGFCKPRRPDSLIGSMGFGPMGFGVAGVMGAKFAAPHRPCVSVCGDGAFFMHANVLGTAVEYNLPVVWLVWNNYAYASIRGLQRGYLGGRELATDFHDPNTGERYNPDFAAMARSCGVEGVRVDRAGDLGEAIRKGIAANKPYLIDVDIAADINPVGAGVWELPGLGQSKAGIGTRYQPA</sequence>
<comment type="similarity">
    <text evidence="2 4">Belongs to the TPP enzyme family.</text>
</comment>
<dbReference type="PANTHER" id="PTHR18968:SF13">
    <property type="entry name" value="ACETOLACTATE SYNTHASE CATALYTIC SUBUNIT, MITOCHONDRIAL"/>
    <property type="match status" value="1"/>
</dbReference>
<evidence type="ECO:0000256" key="4">
    <source>
        <dbReference type="RuleBase" id="RU362132"/>
    </source>
</evidence>
<dbReference type="InterPro" id="IPR045229">
    <property type="entry name" value="TPP_enz"/>
</dbReference>
<evidence type="ECO:0000259" key="7">
    <source>
        <dbReference type="Pfam" id="PF02776"/>
    </source>
</evidence>
<dbReference type="GO" id="GO:0009097">
    <property type="term" value="P:isoleucine biosynthetic process"/>
    <property type="evidence" value="ECO:0007669"/>
    <property type="project" value="TreeGrafter"/>
</dbReference>
<evidence type="ECO:0000313" key="8">
    <source>
        <dbReference type="EMBL" id="KRR27555.1"/>
    </source>
</evidence>
<accession>A0A0R3NCD9</accession>
<dbReference type="Gene3D" id="3.40.50.1220">
    <property type="entry name" value="TPP-binding domain"/>
    <property type="match status" value="1"/>
</dbReference>
<dbReference type="Pfam" id="PF02776">
    <property type="entry name" value="TPP_enzyme_N"/>
    <property type="match status" value="1"/>
</dbReference>
<dbReference type="SUPFAM" id="SSF52518">
    <property type="entry name" value="Thiamin diphosphate-binding fold (THDP-binding)"/>
    <property type="match status" value="2"/>
</dbReference>
<proteinExistence type="inferred from homology"/>
<dbReference type="InterPro" id="IPR029061">
    <property type="entry name" value="THDP-binding"/>
</dbReference>
<keyword evidence="3 4" id="KW-0786">Thiamine pyrophosphate</keyword>
<evidence type="ECO:0000256" key="1">
    <source>
        <dbReference type="ARBA" id="ARBA00001964"/>
    </source>
</evidence>
<keyword evidence="9" id="KW-1185">Reference proteome</keyword>
<feature type="domain" description="Thiamine pyrophosphate enzyme TPP-binding" evidence="6">
    <location>
        <begin position="411"/>
        <end position="566"/>
    </location>
</feature>
<dbReference type="InterPro" id="IPR012000">
    <property type="entry name" value="Thiamin_PyroP_enz_cen_dom"/>
</dbReference>
<evidence type="ECO:0000256" key="2">
    <source>
        <dbReference type="ARBA" id="ARBA00007812"/>
    </source>
</evidence>
<feature type="domain" description="Thiamine pyrophosphate enzyme N-terminal TPP-binding" evidence="7">
    <location>
        <begin position="7"/>
        <end position="119"/>
    </location>
</feature>
<comment type="cofactor">
    <cofactor evidence="1">
        <name>thiamine diphosphate</name>
        <dbReference type="ChEBI" id="CHEBI:58937"/>
    </cofactor>
</comment>
<evidence type="ECO:0000256" key="3">
    <source>
        <dbReference type="ARBA" id="ARBA00023052"/>
    </source>
</evidence>